<accession>A0A7X1FZ00</accession>
<comment type="caution">
    <text evidence="2">The sequence shown here is derived from an EMBL/GenBank/DDBJ whole genome shotgun (WGS) entry which is preliminary data.</text>
</comment>
<reference evidence="2 3" key="1">
    <citation type="submission" date="2020-08" db="EMBL/GenBank/DDBJ databases">
        <title>The genome sequence of type strain Novosphingobium piscinae KCTC 42194.</title>
        <authorList>
            <person name="Liu Y."/>
        </authorList>
    </citation>
    <scope>NUCLEOTIDE SEQUENCE [LARGE SCALE GENOMIC DNA]</scope>
    <source>
        <strain evidence="2 3">KCTC 42194</strain>
    </source>
</reference>
<dbReference type="Pfam" id="PF08240">
    <property type="entry name" value="ADH_N"/>
    <property type="match status" value="1"/>
</dbReference>
<dbReference type="SUPFAM" id="SSF51735">
    <property type="entry name" value="NAD(P)-binding Rossmann-fold domains"/>
    <property type="match status" value="1"/>
</dbReference>
<sequence>MRAAVYRRNGGPEVFELVDLPSPDPGPGEVLVDVAAISIEGGDILARRNTAPGDPPRVKGYAAAGRIAALGARVTGWAIGDAVTTFAFEGSHAERRVVPATHCWRVPDGVGMEVAAAAVITFGTAALALRLAGFASGQEVLVTGAAGGVGIATIQLVARGGGRAIGTGSNPAALAALTPFGLDTAIDLGAGPFDAQLRALGSAGVDSVIDNVGGHSVSAGLAALRDGGALVLVGLLDRDVQRINPVTLLLRRLTVTGCFLGPIIAEPANRAAIDGILQGLADGSLVMPIDRTYPLAEVVAAHTRAEERGRMGRVVLLT</sequence>
<evidence type="ECO:0000313" key="2">
    <source>
        <dbReference type="EMBL" id="MBC2669007.1"/>
    </source>
</evidence>
<dbReference type="PANTHER" id="PTHR43677">
    <property type="entry name" value="SHORT-CHAIN DEHYDROGENASE/REDUCTASE"/>
    <property type="match status" value="1"/>
</dbReference>
<dbReference type="Pfam" id="PF00107">
    <property type="entry name" value="ADH_zinc_N"/>
    <property type="match status" value="1"/>
</dbReference>
<dbReference type="InterPro" id="IPR013149">
    <property type="entry name" value="ADH-like_C"/>
</dbReference>
<dbReference type="InterPro" id="IPR013154">
    <property type="entry name" value="ADH-like_N"/>
</dbReference>
<proteinExistence type="predicted"/>
<dbReference type="PANTHER" id="PTHR43677:SF4">
    <property type="entry name" value="QUINONE OXIDOREDUCTASE-LIKE PROTEIN 2"/>
    <property type="match status" value="1"/>
</dbReference>
<dbReference type="InterPro" id="IPR036291">
    <property type="entry name" value="NAD(P)-bd_dom_sf"/>
</dbReference>
<dbReference type="Gene3D" id="3.90.180.10">
    <property type="entry name" value="Medium-chain alcohol dehydrogenases, catalytic domain"/>
    <property type="match status" value="1"/>
</dbReference>
<gene>
    <name evidence="2" type="ORF">H7F53_07615</name>
</gene>
<dbReference type="Proteomes" id="UP000551327">
    <property type="component" value="Unassembled WGS sequence"/>
</dbReference>
<dbReference type="SMART" id="SM00829">
    <property type="entry name" value="PKS_ER"/>
    <property type="match status" value="1"/>
</dbReference>
<protein>
    <submittedName>
        <fullName evidence="2">Zinc-binding alcohol dehydrogenase family protein</fullName>
    </submittedName>
</protein>
<dbReference type="InterPro" id="IPR020843">
    <property type="entry name" value="ER"/>
</dbReference>
<evidence type="ECO:0000259" key="1">
    <source>
        <dbReference type="SMART" id="SM00829"/>
    </source>
</evidence>
<dbReference type="InterPro" id="IPR051397">
    <property type="entry name" value="Zn-ADH-like_protein"/>
</dbReference>
<dbReference type="SUPFAM" id="SSF50129">
    <property type="entry name" value="GroES-like"/>
    <property type="match status" value="1"/>
</dbReference>
<keyword evidence="3" id="KW-1185">Reference proteome</keyword>
<name>A0A7X1FZ00_9SPHN</name>
<dbReference type="RefSeq" id="WP_185678901.1">
    <property type="nucleotide sequence ID" value="NZ_JACLAX010000006.1"/>
</dbReference>
<dbReference type="EMBL" id="JACLAX010000006">
    <property type="protein sequence ID" value="MBC2669007.1"/>
    <property type="molecule type" value="Genomic_DNA"/>
</dbReference>
<dbReference type="AlphaFoldDB" id="A0A7X1FZ00"/>
<dbReference type="InterPro" id="IPR011032">
    <property type="entry name" value="GroES-like_sf"/>
</dbReference>
<evidence type="ECO:0000313" key="3">
    <source>
        <dbReference type="Proteomes" id="UP000551327"/>
    </source>
</evidence>
<dbReference type="Gene3D" id="3.40.50.720">
    <property type="entry name" value="NAD(P)-binding Rossmann-like Domain"/>
    <property type="match status" value="1"/>
</dbReference>
<feature type="domain" description="Enoyl reductase (ER)" evidence="1">
    <location>
        <begin position="10"/>
        <end position="316"/>
    </location>
</feature>
<organism evidence="2 3">
    <name type="scientific">Novosphingobium piscinae</name>
    <dbReference type="NCBI Taxonomy" id="1507448"/>
    <lineage>
        <taxon>Bacteria</taxon>
        <taxon>Pseudomonadati</taxon>
        <taxon>Pseudomonadota</taxon>
        <taxon>Alphaproteobacteria</taxon>
        <taxon>Sphingomonadales</taxon>
        <taxon>Sphingomonadaceae</taxon>
        <taxon>Novosphingobium</taxon>
    </lineage>
</organism>
<dbReference type="GO" id="GO:0016491">
    <property type="term" value="F:oxidoreductase activity"/>
    <property type="evidence" value="ECO:0007669"/>
    <property type="project" value="InterPro"/>
</dbReference>